<evidence type="ECO:0000259" key="2">
    <source>
        <dbReference type="Pfam" id="PF24837"/>
    </source>
</evidence>
<dbReference type="Pfam" id="PF24837">
    <property type="entry name" value="AMIN-like"/>
    <property type="match status" value="1"/>
</dbReference>
<evidence type="ECO:0000313" key="3">
    <source>
        <dbReference type="EMBL" id="NYF99276.1"/>
    </source>
</evidence>
<dbReference type="EMBL" id="JACCAE010000001">
    <property type="protein sequence ID" value="NYF99276.1"/>
    <property type="molecule type" value="Genomic_DNA"/>
</dbReference>
<feature type="chain" id="PRO_5038556424" description="AMIN-like domain-containing protein" evidence="1">
    <location>
        <begin position="28"/>
        <end position="189"/>
    </location>
</feature>
<feature type="signal peptide" evidence="1">
    <location>
        <begin position="1"/>
        <end position="27"/>
    </location>
</feature>
<dbReference type="Proteomes" id="UP000554054">
    <property type="component" value="Unassembled WGS sequence"/>
</dbReference>
<feature type="domain" description="AMIN-like" evidence="2">
    <location>
        <begin position="55"/>
        <end position="187"/>
    </location>
</feature>
<keyword evidence="4" id="KW-1185">Reference proteome</keyword>
<dbReference type="AlphaFoldDB" id="A0A852VSJ9"/>
<accession>A0A852VSJ9</accession>
<protein>
    <recommendedName>
        <fullName evidence="2">AMIN-like domain-containing protein</fullName>
    </recommendedName>
</protein>
<proteinExistence type="predicted"/>
<evidence type="ECO:0000313" key="4">
    <source>
        <dbReference type="Proteomes" id="UP000554054"/>
    </source>
</evidence>
<reference evidence="3 4" key="1">
    <citation type="submission" date="2020-07" db="EMBL/GenBank/DDBJ databases">
        <title>Sequencing the genomes of 1000 actinobacteria strains.</title>
        <authorList>
            <person name="Klenk H.-P."/>
        </authorList>
    </citation>
    <scope>NUCLEOTIDE SEQUENCE [LARGE SCALE GENOMIC DNA]</scope>
    <source>
        <strain evidence="3 4">DSM 26154</strain>
    </source>
</reference>
<dbReference type="InterPro" id="IPR056303">
    <property type="entry name" value="AMIN-like"/>
</dbReference>
<dbReference type="InterPro" id="IPR006311">
    <property type="entry name" value="TAT_signal"/>
</dbReference>
<name>A0A852VSJ9_9MICO</name>
<evidence type="ECO:0000256" key="1">
    <source>
        <dbReference type="SAM" id="SignalP"/>
    </source>
</evidence>
<organism evidence="3 4">
    <name type="scientific">Janibacter cremeus</name>
    <dbReference type="NCBI Taxonomy" id="1285192"/>
    <lineage>
        <taxon>Bacteria</taxon>
        <taxon>Bacillati</taxon>
        <taxon>Actinomycetota</taxon>
        <taxon>Actinomycetes</taxon>
        <taxon>Micrococcales</taxon>
        <taxon>Intrasporangiaceae</taxon>
        <taxon>Janibacter</taxon>
    </lineage>
</organism>
<sequence>MGTRRQFTRLGIAAVAAAATVAAVPAAAPASTSGPYCGIWWGSTATSAPTQTTGTLTDVRSGRHACFDRLVLDVDDVPGTLGYSVRYVNSVRADGSGARVPLRGGADLQVVLRAPAHTNHGVPTYQPSHPRNLVDVTNYRTFRQVAWAGSFEGHTTIGLGVRARLPFRTFVLDGPGDGARLVIDVAHRW</sequence>
<dbReference type="PROSITE" id="PS51318">
    <property type="entry name" value="TAT"/>
    <property type="match status" value="1"/>
</dbReference>
<gene>
    <name evidence="3" type="ORF">BJY20_002668</name>
</gene>
<keyword evidence="1" id="KW-0732">Signal</keyword>
<dbReference type="RefSeq" id="WP_246297158.1">
    <property type="nucleotide sequence ID" value="NZ_JACCAE010000001.1"/>
</dbReference>
<comment type="caution">
    <text evidence="3">The sequence shown here is derived from an EMBL/GenBank/DDBJ whole genome shotgun (WGS) entry which is preliminary data.</text>
</comment>